<organism evidence="6 7">
    <name type="scientific">Datura stramonium</name>
    <name type="common">Jimsonweed</name>
    <name type="synonym">Common thornapple</name>
    <dbReference type="NCBI Taxonomy" id="4076"/>
    <lineage>
        <taxon>Eukaryota</taxon>
        <taxon>Viridiplantae</taxon>
        <taxon>Streptophyta</taxon>
        <taxon>Embryophyta</taxon>
        <taxon>Tracheophyta</taxon>
        <taxon>Spermatophyta</taxon>
        <taxon>Magnoliopsida</taxon>
        <taxon>eudicotyledons</taxon>
        <taxon>Gunneridae</taxon>
        <taxon>Pentapetalae</taxon>
        <taxon>asterids</taxon>
        <taxon>lamiids</taxon>
        <taxon>Solanales</taxon>
        <taxon>Solanaceae</taxon>
        <taxon>Solanoideae</taxon>
        <taxon>Datureae</taxon>
        <taxon>Datura</taxon>
    </lineage>
</organism>
<dbReference type="EMBL" id="JACEIK010000932">
    <property type="protein sequence ID" value="MCD7463997.1"/>
    <property type="molecule type" value="Genomic_DNA"/>
</dbReference>
<dbReference type="PANTHER" id="PTHR42893">
    <property type="entry name" value="PROTEIN DETOXIFICATION 44, CHLOROPLASTIC-RELATED"/>
    <property type="match status" value="1"/>
</dbReference>
<protein>
    <submittedName>
        <fullName evidence="6">Uncharacterized protein</fullName>
    </submittedName>
</protein>
<dbReference type="InterPro" id="IPR044644">
    <property type="entry name" value="DinF-like"/>
</dbReference>
<evidence type="ECO:0000256" key="4">
    <source>
        <dbReference type="ARBA" id="ARBA00022989"/>
    </source>
</evidence>
<sequence>MYYFGLGVSDAISTVISQYIVVFTKMWYLNQRVMILPPRFEELQFGGYLTSGWFSHWKNSFCPFHNDTCYINGCPSRCCSDGCSPNMLTSLGLVALLTDTGCICTGVDC</sequence>
<keyword evidence="3" id="KW-0812">Transmembrane</keyword>
<evidence type="ECO:0000256" key="5">
    <source>
        <dbReference type="ARBA" id="ARBA00023136"/>
    </source>
</evidence>
<keyword evidence="7" id="KW-1185">Reference proteome</keyword>
<comment type="similarity">
    <text evidence="2">Belongs to the multi antimicrobial extrusion (MATE) (TC 2.A.66.1) family.</text>
</comment>
<evidence type="ECO:0000256" key="2">
    <source>
        <dbReference type="ARBA" id="ARBA00010199"/>
    </source>
</evidence>
<dbReference type="Proteomes" id="UP000823775">
    <property type="component" value="Unassembled WGS sequence"/>
</dbReference>
<keyword evidence="5" id="KW-0472">Membrane</keyword>
<evidence type="ECO:0000256" key="1">
    <source>
        <dbReference type="ARBA" id="ARBA00004141"/>
    </source>
</evidence>
<gene>
    <name evidence="6" type="ORF">HAX54_051895</name>
</gene>
<comment type="caution">
    <text evidence="6">The sequence shown here is derived from an EMBL/GenBank/DDBJ whole genome shotgun (WGS) entry which is preliminary data.</text>
</comment>
<name>A0ABS8T0C2_DATST</name>
<keyword evidence="4" id="KW-1133">Transmembrane helix</keyword>
<evidence type="ECO:0000313" key="7">
    <source>
        <dbReference type="Proteomes" id="UP000823775"/>
    </source>
</evidence>
<reference evidence="6 7" key="1">
    <citation type="journal article" date="2021" name="BMC Genomics">
        <title>Datura genome reveals duplications of psychoactive alkaloid biosynthetic genes and high mutation rate following tissue culture.</title>
        <authorList>
            <person name="Rajewski A."/>
            <person name="Carter-House D."/>
            <person name="Stajich J."/>
            <person name="Litt A."/>
        </authorList>
    </citation>
    <scope>NUCLEOTIDE SEQUENCE [LARGE SCALE GENOMIC DNA]</scope>
    <source>
        <strain evidence="6">AR-01</strain>
    </source>
</reference>
<evidence type="ECO:0000313" key="6">
    <source>
        <dbReference type="EMBL" id="MCD7463997.1"/>
    </source>
</evidence>
<comment type="subcellular location">
    <subcellularLocation>
        <location evidence="1">Membrane</location>
        <topology evidence="1">Multi-pass membrane protein</topology>
    </subcellularLocation>
</comment>
<accession>A0ABS8T0C2</accession>
<evidence type="ECO:0000256" key="3">
    <source>
        <dbReference type="ARBA" id="ARBA00022692"/>
    </source>
</evidence>
<proteinExistence type="inferred from homology"/>
<dbReference type="PANTHER" id="PTHR42893:SF45">
    <property type="entry name" value="PROTEIN DETOXIFICATION 45, CHLOROPLASTIC"/>
    <property type="match status" value="1"/>
</dbReference>